<evidence type="ECO:0000313" key="2">
    <source>
        <dbReference type="Proteomes" id="UP000054562"/>
    </source>
</evidence>
<reference evidence="2" key="1">
    <citation type="submission" date="2015-07" db="EMBL/GenBank/DDBJ databases">
        <title>Annotation of Plasmodium falciparum IGH-CR14.</title>
        <authorList>
            <consortium name="The Broad Institute Genome Sequencing Platform"/>
            <person name="Volkman S.K."/>
            <person name="Neafsey D.E."/>
            <person name="Dash A.P."/>
            <person name="Chitnis C.E."/>
            <person name="Hartl D.L."/>
            <person name="Young S.K."/>
            <person name="Zeng Q."/>
            <person name="Koehrsen M."/>
            <person name="Alvarado L."/>
            <person name="Berlin A."/>
            <person name="Borenstein D."/>
            <person name="Chapman S.B."/>
            <person name="Chen Z."/>
            <person name="Engels R."/>
            <person name="Freedman E."/>
            <person name="Gellesch M."/>
            <person name="Goldberg J."/>
            <person name="Griggs A."/>
            <person name="Gujja S."/>
            <person name="Heilman E.R."/>
            <person name="Heiman D.I."/>
            <person name="Howarth C."/>
            <person name="Jen D."/>
            <person name="Larson L."/>
            <person name="Mehta T."/>
            <person name="Neiman D."/>
            <person name="Park D."/>
            <person name="Pearson M."/>
            <person name="Roberts A."/>
            <person name="Saif S."/>
            <person name="Shea T."/>
            <person name="Shenoy N."/>
            <person name="Sisk P."/>
            <person name="Stolte C."/>
            <person name="Sykes S."/>
            <person name="Walk T."/>
            <person name="White J."/>
            <person name="Yandava C."/>
            <person name="Haas B."/>
            <person name="Henn M.R."/>
            <person name="Nusbaum C."/>
            <person name="Birren B."/>
        </authorList>
    </citation>
    <scope>NUCLEOTIDE SEQUENCE [LARGE SCALE GENOMIC DNA]</scope>
    <source>
        <strain evidence="2">IGH-CR14</strain>
    </source>
</reference>
<protein>
    <submittedName>
        <fullName evidence="1">Uncharacterized protein</fullName>
    </submittedName>
</protein>
<evidence type="ECO:0000313" key="1">
    <source>
        <dbReference type="EMBL" id="KNG75423.1"/>
    </source>
</evidence>
<name>A0A0L1I8G5_PLAFA</name>
<reference evidence="2" key="2">
    <citation type="submission" date="2015-07" db="EMBL/GenBank/DDBJ databases">
        <title>The genome sequence of Plasmodium falciparum IGH-CR14.</title>
        <authorList>
            <consortium name="The Broad Institute Genome Sequencing Platform"/>
            <person name="Volkman S.K."/>
            <person name="Neafsey D.E."/>
            <person name="Dash A.P."/>
            <person name="Chitnis C.E."/>
            <person name="Hartl D.L."/>
            <person name="Young S.K."/>
            <person name="Kodira C.D."/>
            <person name="Zeng Q."/>
            <person name="Koehrsen M."/>
            <person name="Godfrey P."/>
            <person name="Alvarado L."/>
            <person name="Berlin A."/>
            <person name="Borenstein D."/>
            <person name="Chen Z."/>
            <person name="Engels R."/>
            <person name="Freedman E."/>
            <person name="Gellesch M."/>
            <person name="Goldberg J."/>
            <person name="Griggs A."/>
            <person name="Gujja S."/>
            <person name="Heiman D."/>
            <person name="Hepburn T."/>
            <person name="Howarth C."/>
            <person name="Jen D."/>
            <person name="Larson L."/>
            <person name="Lewis B."/>
            <person name="Mehta T."/>
            <person name="Park D."/>
            <person name="Pearson M."/>
            <person name="Roberts A."/>
            <person name="Saif S."/>
            <person name="Shea T."/>
            <person name="Shenoy N."/>
            <person name="Sisk P."/>
            <person name="Stolte C."/>
            <person name="Sykes S."/>
            <person name="Walk T."/>
            <person name="White J."/>
            <person name="Yandava C."/>
            <person name="Wirth D.F."/>
            <person name="Nusbaum C."/>
            <person name="Birren B."/>
        </authorList>
    </citation>
    <scope>NUCLEOTIDE SEQUENCE [LARGE SCALE GENOMIC DNA]</scope>
    <source>
        <strain evidence="2">IGH-CR14</strain>
    </source>
</reference>
<gene>
    <name evidence="1" type="ORF">PFMG_01458</name>
</gene>
<dbReference type="Proteomes" id="UP000054562">
    <property type="component" value="Unassembled WGS sequence"/>
</dbReference>
<dbReference type="AlphaFoldDB" id="A0A0L1I8G5"/>
<proteinExistence type="predicted"/>
<dbReference type="EMBL" id="GG665054">
    <property type="protein sequence ID" value="KNG75423.1"/>
    <property type="molecule type" value="Genomic_DNA"/>
</dbReference>
<organism evidence="1 2">
    <name type="scientific">Plasmodium falciparum IGH-CR14</name>
    <dbReference type="NCBI Taxonomy" id="580059"/>
    <lineage>
        <taxon>Eukaryota</taxon>
        <taxon>Sar</taxon>
        <taxon>Alveolata</taxon>
        <taxon>Apicomplexa</taxon>
        <taxon>Aconoidasida</taxon>
        <taxon>Haemosporida</taxon>
        <taxon>Plasmodiidae</taxon>
        <taxon>Plasmodium</taxon>
        <taxon>Plasmodium (Laverania)</taxon>
    </lineage>
</organism>
<accession>A0A0L1I8G5</accession>
<sequence length="50" mass="5783">MNAISLGKINEQIRPLLWKNNSYILNSFTNYTTANETTYGILRIGEFSRD</sequence>
<dbReference type="OrthoDB" id="375885at2759"/>